<dbReference type="HOGENOM" id="CLU_024575_0_0_9"/>
<name>F6DN52_DESRL</name>
<evidence type="ECO:0000313" key="2">
    <source>
        <dbReference type="Proteomes" id="UP000009234"/>
    </source>
</evidence>
<evidence type="ECO:0008006" key="3">
    <source>
        <dbReference type="Google" id="ProtNLM"/>
    </source>
</evidence>
<dbReference type="AlphaFoldDB" id="F6DN52"/>
<dbReference type="CDD" id="cd00761">
    <property type="entry name" value="Glyco_tranf_GTA_type"/>
    <property type="match status" value="1"/>
</dbReference>
<dbReference type="EMBL" id="CP002780">
    <property type="protein sequence ID" value="AEG60641.1"/>
    <property type="molecule type" value="Genomic_DNA"/>
</dbReference>
<gene>
    <name evidence="1" type="ordered locus">Desru_2400</name>
</gene>
<dbReference type="eggNOG" id="COG1215">
    <property type="taxonomic scope" value="Bacteria"/>
</dbReference>
<organism evidence="1 2">
    <name type="scientific">Desulforamulus ruminis (strain ATCC 23193 / DSM 2154 / NCIMB 8452 / DL)</name>
    <name type="common">Desulfotomaculum ruminis</name>
    <dbReference type="NCBI Taxonomy" id="696281"/>
    <lineage>
        <taxon>Bacteria</taxon>
        <taxon>Bacillati</taxon>
        <taxon>Bacillota</taxon>
        <taxon>Clostridia</taxon>
        <taxon>Eubacteriales</taxon>
        <taxon>Peptococcaceae</taxon>
        <taxon>Desulforamulus</taxon>
    </lineage>
</organism>
<dbReference type="KEGG" id="dru:Desru_2400"/>
<protein>
    <recommendedName>
        <fullName evidence="3">Glycosyl transferase family 2</fullName>
    </recommendedName>
</protein>
<keyword evidence="2" id="KW-1185">Reference proteome</keyword>
<proteinExistence type="predicted"/>
<dbReference type="STRING" id="696281.Desru_2400"/>
<dbReference type="RefSeq" id="WP_013842397.1">
    <property type="nucleotide sequence ID" value="NC_015589.1"/>
</dbReference>
<dbReference type="OrthoDB" id="183314at2"/>
<dbReference type="Pfam" id="PF13704">
    <property type="entry name" value="Glyco_tranf_2_4"/>
    <property type="match status" value="1"/>
</dbReference>
<sequence>MKKRVLVASPVKQKEAILKEFLESLGNLHQENLLVDFVFIDDQNDHHLLEAFRLANPAVRIIKAESNNPYLRDEKTHHWREELIWRVADFKNKFIAMAYEEGYDYLFLVDSDLYLHPQTLVHLVSLQKDIVSEVFWTRWDPGFIPLPQVWLTDQYQLFHAPRGQKFSEQEVRRRTLEFLEMLSRPGTYKVGGLGACTLISRKSLALGVSFSELYNLHLWGEDRHFCIRAVALGLELYADTHFPPFHIYRESELAALKEHKGKVLMTGATTPGPQAPLNQEEEERGSRITLAMLVRNEAGRYLAKVLQQAREYINQAVILDDASEDHTVALCKDLLQGIPLIIKSNEASCFNNEISLRKQLWQMTIDTNPDWILILDADEIFEDHAPETLKELARTKEVCWYAFRLFDMWTENHFREDGYWYAHKTYRPFMVRYIPGFAYQWKQTPLHCGRFPVNIGDAPGKNHPLGVKHLGWMRPEDRLRKYYRYKELDPQGRYGIQEQYDSILDPCPRLVPWEAREK</sequence>
<dbReference type="Gene3D" id="3.90.550.10">
    <property type="entry name" value="Spore Coat Polysaccharide Biosynthesis Protein SpsA, Chain A"/>
    <property type="match status" value="2"/>
</dbReference>
<dbReference type="SUPFAM" id="SSF53448">
    <property type="entry name" value="Nucleotide-diphospho-sugar transferases"/>
    <property type="match status" value="2"/>
</dbReference>
<dbReference type="eggNOG" id="COG1216">
    <property type="taxonomic scope" value="Bacteria"/>
</dbReference>
<dbReference type="InterPro" id="IPR029044">
    <property type="entry name" value="Nucleotide-diphossugar_trans"/>
</dbReference>
<dbReference type="Proteomes" id="UP000009234">
    <property type="component" value="Chromosome"/>
</dbReference>
<reference evidence="2" key="1">
    <citation type="submission" date="2011-05" db="EMBL/GenBank/DDBJ databases">
        <title>Complete sequence of Desulfotomaculum ruminis DSM 2154.</title>
        <authorList>
            <person name="Lucas S."/>
            <person name="Copeland A."/>
            <person name="Lapidus A."/>
            <person name="Cheng J.-F."/>
            <person name="Goodwin L."/>
            <person name="Pitluck S."/>
            <person name="Lu M."/>
            <person name="Detter J.C."/>
            <person name="Han C."/>
            <person name="Tapia R."/>
            <person name="Land M."/>
            <person name="Hauser L."/>
            <person name="Kyrpides N."/>
            <person name="Ivanova N."/>
            <person name="Mikhailova N."/>
            <person name="Pagani I."/>
            <person name="Stams A.J.M."/>
            <person name="Plugge C.M."/>
            <person name="Muyzer G."/>
            <person name="Kuever J."/>
            <person name="Parshina S.N."/>
            <person name="Ivanova A.E."/>
            <person name="Nazina T.N."/>
            <person name="Brambilla E."/>
            <person name="Spring S."/>
            <person name="Klenk H.-P."/>
            <person name="Woyke T."/>
        </authorList>
    </citation>
    <scope>NUCLEOTIDE SEQUENCE [LARGE SCALE GENOMIC DNA]</scope>
    <source>
        <strain evidence="2">ATCC 23193 / DSM 2154 / NCIB 8452 / DL</strain>
    </source>
</reference>
<evidence type="ECO:0000313" key="1">
    <source>
        <dbReference type="EMBL" id="AEG60641.1"/>
    </source>
</evidence>
<accession>F6DN52</accession>
<reference evidence="1 2" key="2">
    <citation type="journal article" date="2012" name="Stand. Genomic Sci.">
        <title>Complete genome sequence of the sulfate-reducing firmicute Desulfotomaculum ruminis type strain (DL(T)).</title>
        <authorList>
            <person name="Spring S."/>
            <person name="Visser M."/>
            <person name="Lu M."/>
            <person name="Copeland A."/>
            <person name="Lapidus A."/>
            <person name="Lucas S."/>
            <person name="Cheng J.F."/>
            <person name="Han C."/>
            <person name="Tapia R."/>
            <person name="Goodwin L.A."/>
            <person name="Pitluck S."/>
            <person name="Ivanova N."/>
            <person name="Land M."/>
            <person name="Hauser L."/>
            <person name="Larimer F."/>
            <person name="Rohde M."/>
            <person name="Goker M."/>
            <person name="Detter J.C."/>
            <person name="Kyrpides N.C."/>
            <person name="Woyke T."/>
            <person name="Schaap P.J."/>
            <person name="Plugge C.M."/>
            <person name="Muyzer G."/>
            <person name="Kuever J."/>
            <person name="Pereira I.A."/>
            <person name="Parshina S.N."/>
            <person name="Bernier-Latmani R."/>
            <person name="Stams A.J."/>
            <person name="Klenk H.P."/>
        </authorList>
    </citation>
    <scope>NUCLEOTIDE SEQUENCE [LARGE SCALE GENOMIC DNA]</scope>
    <source>
        <strain evidence="2">ATCC 23193 / DSM 2154 / NCIB 8452 / DL</strain>
    </source>
</reference>